<dbReference type="SUPFAM" id="SSF46785">
    <property type="entry name" value="Winged helix' DNA-binding domain"/>
    <property type="match status" value="1"/>
</dbReference>
<evidence type="ECO:0000259" key="2">
    <source>
        <dbReference type="Pfam" id="PF03551"/>
    </source>
</evidence>
<reference evidence="4" key="1">
    <citation type="journal article" date="2019" name="Int. J. Syst. Evol. Microbiol.">
        <title>The Global Catalogue of Microorganisms (GCM) 10K type strain sequencing project: providing services to taxonomists for standard genome sequencing and annotation.</title>
        <authorList>
            <consortium name="The Broad Institute Genomics Platform"/>
            <consortium name="The Broad Institute Genome Sequencing Center for Infectious Disease"/>
            <person name="Wu L."/>
            <person name="Ma J."/>
        </authorList>
    </citation>
    <scope>NUCLEOTIDE SEQUENCE [LARGE SCALE GENOMIC DNA]</scope>
    <source>
        <strain evidence="4">JCM 17925</strain>
    </source>
</reference>
<comment type="caution">
    <text evidence="3">The sequence shown here is derived from an EMBL/GenBank/DDBJ whole genome shotgun (WGS) entry which is preliminary data.</text>
</comment>
<feature type="region of interest" description="Disordered" evidence="1">
    <location>
        <begin position="115"/>
        <end position="142"/>
    </location>
</feature>
<name>A0ABP8JXP0_9BACT</name>
<gene>
    <name evidence="3" type="ORF">GCM10023187_07110</name>
</gene>
<protein>
    <recommendedName>
        <fullName evidence="2">Transcription regulator PadR N-terminal domain-containing protein</fullName>
    </recommendedName>
</protein>
<evidence type="ECO:0000313" key="3">
    <source>
        <dbReference type="EMBL" id="GAA4397536.1"/>
    </source>
</evidence>
<feature type="compositionally biased region" description="Basic and acidic residues" evidence="1">
    <location>
        <begin position="115"/>
        <end position="135"/>
    </location>
</feature>
<dbReference type="InterPro" id="IPR036390">
    <property type="entry name" value="WH_DNA-bd_sf"/>
</dbReference>
<dbReference type="Proteomes" id="UP001500936">
    <property type="component" value="Unassembled WGS sequence"/>
</dbReference>
<dbReference type="InterPro" id="IPR036388">
    <property type="entry name" value="WH-like_DNA-bd_sf"/>
</dbReference>
<dbReference type="InterPro" id="IPR005149">
    <property type="entry name" value="Tscrpt_reg_PadR_N"/>
</dbReference>
<organism evidence="3 4">
    <name type="scientific">Nibrella viscosa</name>
    <dbReference type="NCBI Taxonomy" id="1084524"/>
    <lineage>
        <taxon>Bacteria</taxon>
        <taxon>Pseudomonadati</taxon>
        <taxon>Bacteroidota</taxon>
        <taxon>Cytophagia</taxon>
        <taxon>Cytophagales</taxon>
        <taxon>Spirosomataceae</taxon>
        <taxon>Nibrella</taxon>
    </lineage>
</organism>
<accession>A0ABP8JXP0</accession>
<dbReference type="InterPro" id="IPR052509">
    <property type="entry name" value="Metal_resp_DNA-bind_regulator"/>
</dbReference>
<dbReference type="EMBL" id="BAABHB010000001">
    <property type="protein sequence ID" value="GAA4397536.1"/>
    <property type="molecule type" value="Genomic_DNA"/>
</dbReference>
<dbReference type="PANTHER" id="PTHR33169">
    <property type="entry name" value="PADR-FAMILY TRANSCRIPTIONAL REGULATOR"/>
    <property type="match status" value="1"/>
</dbReference>
<evidence type="ECO:0000313" key="4">
    <source>
        <dbReference type="Proteomes" id="UP001500936"/>
    </source>
</evidence>
<dbReference type="Pfam" id="PF03551">
    <property type="entry name" value="PadR"/>
    <property type="match status" value="1"/>
</dbReference>
<dbReference type="RefSeq" id="WP_345264023.1">
    <property type="nucleotide sequence ID" value="NZ_BAABHB010000001.1"/>
</dbReference>
<dbReference type="Gene3D" id="1.10.10.10">
    <property type="entry name" value="Winged helix-like DNA-binding domain superfamily/Winged helix DNA-binding domain"/>
    <property type="match status" value="1"/>
</dbReference>
<sequence>MNIENAQVQMRKGILEFCILHIISRGEVYASDMLDELTSARIMVVEGTLYPLLTRLKNAGLLDYKWVESTSGPPRKYYILTALGRTSLNALDETWKELAESVNLIVSKTDQHRAAVNGKHETLDMNRPGSHRDESGLSPTEQ</sequence>
<dbReference type="PANTHER" id="PTHR33169:SF14">
    <property type="entry name" value="TRANSCRIPTIONAL REGULATOR RV3488"/>
    <property type="match status" value="1"/>
</dbReference>
<feature type="domain" description="Transcription regulator PadR N-terminal" evidence="2">
    <location>
        <begin position="19"/>
        <end position="89"/>
    </location>
</feature>
<evidence type="ECO:0000256" key="1">
    <source>
        <dbReference type="SAM" id="MobiDB-lite"/>
    </source>
</evidence>
<proteinExistence type="predicted"/>
<keyword evidence="4" id="KW-1185">Reference proteome</keyword>